<dbReference type="InterPro" id="IPR008927">
    <property type="entry name" value="6-PGluconate_DH-like_C_sf"/>
</dbReference>
<dbReference type="Pfam" id="PF10728">
    <property type="entry name" value="DUF2520"/>
    <property type="match status" value="1"/>
</dbReference>
<dbReference type="OrthoDB" id="9810755at2"/>
<dbReference type="SUPFAM" id="SSF51735">
    <property type="entry name" value="NAD(P)-binding Rossmann-fold domains"/>
    <property type="match status" value="1"/>
</dbReference>
<dbReference type="PANTHER" id="PTHR40459">
    <property type="entry name" value="CONSERVED HYPOTHETICAL ALANINE AND LEUCINE RICH PROTEIN"/>
    <property type="match status" value="1"/>
</dbReference>
<keyword evidence="4" id="KW-1185">Reference proteome</keyword>
<feature type="domain" description="Putative oxidoreductase/dehydrogenase Rossmann-like" evidence="1">
    <location>
        <begin position="2"/>
        <end position="117"/>
    </location>
</feature>
<dbReference type="InterPro" id="IPR037108">
    <property type="entry name" value="TM1727-like_C_sf"/>
</dbReference>
<dbReference type="SUPFAM" id="SSF48179">
    <property type="entry name" value="6-phosphogluconate dehydrogenase C-terminal domain-like"/>
    <property type="match status" value="1"/>
</dbReference>
<dbReference type="Gene3D" id="1.10.1040.20">
    <property type="entry name" value="ProC-like, C-terminal domain"/>
    <property type="match status" value="1"/>
</dbReference>
<protein>
    <submittedName>
        <fullName evidence="3">Predicted oxidoreductase, contains short-chain dehydrogenase (SDR) and DUF2520 domains</fullName>
    </submittedName>
</protein>
<dbReference type="Gene3D" id="3.40.50.720">
    <property type="entry name" value="NAD(P)-binding Rossmann-like Domain"/>
    <property type="match status" value="1"/>
</dbReference>
<dbReference type="InterPro" id="IPR018931">
    <property type="entry name" value="DUF2520"/>
</dbReference>
<proteinExistence type="predicted"/>
<dbReference type="InterPro" id="IPR036291">
    <property type="entry name" value="NAD(P)-bd_dom_sf"/>
</dbReference>
<name>A0A1W1VG65_DESTI</name>
<dbReference type="STRING" id="656914.SAMN00017405_1950"/>
<evidence type="ECO:0000259" key="1">
    <source>
        <dbReference type="Pfam" id="PF10727"/>
    </source>
</evidence>
<dbReference type="Pfam" id="PF10727">
    <property type="entry name" value="Rossmann-like"/>
    <property type="match status" value="1"/>
</dbReference>
<evidence type="ECO:0000259" key="2">
    <source>
        <dbReference type="Pfam" id="PF10728"/>
    </source>
</evidence>
<dbReference type="InterPro" id="IPR019665">
    <property type="entry name" value="OxRdtase/DH_put_Rossmann_dom"/>
</dbReference>
<gene>
    <name evidence="3" type="ORF">SAMN00017405_1950</name>
</gene>
<accession>A0A1W1VG65</accession>
<sequence length="294" mass="32804">MKIGFIGAGNVGTAFGKFLVNNGQNVIGFYSRTYSSSVNAAKYTNTNAFSKLNELIAKVDLIFITTPDDTIKKTVDYITEKRWLNKEQIICHMSGALSSSTLISAQYIGCCIYSIHPLQSFADIEISVKNIGNTFFSLEGSKEKLELIKDFLSNLKLNYFVIDPNHKTIYHVAACVFSNYLVTLLDYGLILLNEIGIDKDKGIKAMLPLIKGTINNTVSFDTKDALTGPIARGEIITLKNHLNELINKFPEYFDFYHNLLIQTLPLAQKEKLPPHKAEALKELLGGINFEKSDC</sequence>
<dbReference type="RefSeq" id="WP_084053599.1">
    <property type="nucleotide sequence ID" value="NZ_FWWT01000020.1"/>
</dbReference>
<reference evidence="3 4" key="1">
    <citation type="submission" date="2017-04" db="EMBL/GenBank/DDBJ databases">
        <authorList>
            <person name="Afonso C.L."/>
            <person name="Miller P.J."/>
            <person name="Scott M.A."/>
            <person name="Spackman E."/>
            <person name="Goraichik I."/>
            <person name="Dimitrov K.M."/>
            <person name="Suarez D.L."/>
            <person name="Swayne D.E."/>
        </authorList>
    </citation>
    <scope>NUCLEOTIDE SEQUENCE [LARGE SCALE GENOMIC DNA]</scope>
    <source>
        <strain evidence="3 4">DSM 11270</strain>
    </source>
</reference>
<organism evidence="3 4">
    <name type="scientific">Desulfonispora thiosulfatigenes DSM 11270</name>
    <dbReference type="NCBI Taxonomy" id="656914"/>
    <lineage>
        <taxon>Bacteria</taxon>
        <taxon>Bacillati</taxon>
        <taxon>Bacillota</taxon>
        <taxon>Clostridia</taxon>
        <taxon>Eubacteriales</taxon>
        <taxon>Peptococcaceae</taxon>
        <taxon>Desulfonispora</taxon>
    </lineage>
</organism>
<dbReference type="Proteomes" id="UP000192731">
    <property type="component" value="Unassembled WGS sequence"/>
</dbReference>
<dbReference type="EMBL" id="FWWT01000020">
    <property type="protein sequence ID" value="SMB92358.1"/>
    <property type="molecule type" value="Genomic_DNA"/>
</dbReference>
<evidence type="ECO:0000313" key="3">
    <source>
        <dbReference type="EMBL" id="SMB92358.1"/>
    </source>
</evidence>
<dbReference type="PANTHER" id="PTHR40459:SF1">
    <property type="entry name" value="CONSERVED HYPOTHETICAL ALANINE AND LEUCINE RICH PROTEIN"/>
    <property type="match status" value="1"/>
</dbReference>
<dbReference type="AlphaFoldDB" id="A0A1W1VG65"/>
<feature type="domain" description="DUF2520" evidence="2">
    <location>
        <begin position="135"/>
        <end position="259"/>
    </location>
</feature>
<evidence type="ECO:0000313" key="4">
    <source>
        <dbReference type="Proteomes" id="UP000192731"/>
    </source>
</evidence>